<feature type="domain" description="RNA polymerase sigma factor 70 region 4 type 2" evidence="7">
    <location>
        <begin position="99"/>
        <end position="148"/>
    </location>
</feature>
<evidence type="ECO:0000256" key="3">
    <source>
        <dbReference type="ARBA" id="ARBA00023082"/>
    </source>
</evidence>
<keyword evidence="2" id="KW-0805">Transcription regulation</keyword>
<proteinExistence type="inferred from homology"/>
<evidence type="ECO:0000256" key="1">
    <source>
        <dbReference type="ARBA" id="ARBA00010641"/>
    </source>
</evidence>
<dbReference type="AlphaFoldDB" id="A0AAE3J4Q7"/>
<accession>A0AAE3J4Q7</accession>
<name>A0AAE3J4Q7_9FIRM</name>
<evidence type="ECO:0000313" key="9">
    <source>
        <dbReference type="Proteomes" id="UP001197875"/>
    </source>
</evidence>
<evidence type="ECO:0000313" key="8">
    <source>
        <dbReference type="EMBL" id="MCC2188651.1"/>
    </source>
</evidence>
<dbReference type="RefSeq" id="WP_227614177.1">
    <property type="nucleotide sequence ID" value="NZ_JAJEPR010000003.1"/>
</dbReference>
<dbReference type="SUPFAM" id="SSF88946">
    <property type="entry name" value="Sigma2 domain of RNA polymerase sigma factors"/>
    <property type="match status" value="1"/>
</dbReference>
<dbReference type="EMBL" id="JAJEPR010000003">
    <property type="protein sequence ID" value="MCC2188651.1"/>
    <property type="molecule type" value="Genomic_DNA"/>
</dbReference>
<dbReference type="Gene3D" id="1.10.10.10">
    <property type="entry name" value="Winged helix-like DNA-binding domain superfamily/Winged helix DNA-binding domain"/>
    <property type="match status" value="1"/>
</dbReference>
<comment type="similarity">
    <text evidence="1">Belongs to the sigma-70 factor family. ECF subfamily.</text>
</comment>
<dbReference type="InterPro" id="IPR039425">
    <property type="entry name" value="RNA_pol_sigma-70-like"/>
</dbReference>
<keyword evidence="3" id="KW-0731">Sigma factor</keyword>
<dbReference type="Proteomes" id="UP001197875">
    <property type="component" value="Unassembled WGS sequence"/>
</dbReference>
<evidence type="ECO:0000259" key="6">
    <source>
        <dbReference type="Pfam" id="PF04542"/>
    </source>
</evidence>
<dbReference type="Gene3D" id="1.10.1740.10">
    <property type="match status" value="1"/>
</dbReference>
<keyword evidence="4" id="KW-0238">DNA-binding</keyword>
<dbReference type="CDD" id="cd06171">
    <property type="entry name" value="Sigma70_r4"/>
    <property type="match status" value="1"/>
</dbReference>
<dbReference type="InterPro" id="IPR013324">
    <property type="entry name" value="RNA_pol_sigma_r3/r4-like"/>
</dbReference>
<dbReference type="NCBIfam" id="TIGR02937">
    <property type="entry name" value="sigma70-ECF"/>
    <property type="match status" value="1"/>
</dbReference>
<dbReference type="InterPro" id="IPR013249">
    <property type="entry name" value="RNA_pol_sigma70_r4_t2"/>
</dbReference>
<keyword evidence="9" id="KW-1185">Reference proteome</keyword>
<evidence type="ECO:0000256" key="2">
    <source>
        <dbReference type="ARBA" id="ARBA00023015"/>
    </source>
</evidence>
<dbReference type="GO" id="GO:0006352">
    <property type="term" value="P:DNA-templated transcription initiation"/>
    <property type="evidence" value="ECO:0007669"/>
    <property type="project" value="InterPro"/>
</dbReference>
<dbReference type="GO" id="GO:0003677">
    <property type="term" value="F:DNA binding"/>
    <property type="evidence" value="ECO:0007669"/>
    <property type="project" value="UniProtKB-KW"/>
</dbReference>
<keyword evidence="5" id="KW-0804">Transcription</keyword>
<dbReference type="InterPro" id="IPR007627">
    <property type="entry name" value="RNA_pol_sigma70_r2"/>
</dbReference>
<evidence type="ECO:0000256" key="5">
    <source>
        <dbReference type="ARBA" id="ARBA00023163"/>
    </source>
</evidence>
<organism evidence="8 9">
    <name type="scientific">Fusicatenibacter faecihominis</name>
    <dbReference type="NCBI Taxonomy" id="2881276"/>
    <lineage>
        <taxon>Bacteria</taxon>
        <taxon>Bacillati</taxon>
        <taxon>Bacillota</taxon>
        <taxon>Clostridia</taxon>
        <taxon>Lachnospirales</taxon>
        <taxon>Lachnospiraceae</taxon>
        <taxon>Fusicatenibacter</taxon>
    </lineage>
</organism>
<dbReference type="InterPro" id="IPR036388">
    <property type="entry name" value="WH-like_DNA-bd_sf"/>
</dbReference>
<dbReference type="Pfam" id="PF08281">
    <property type="entry name" value="Sigma70_r4_2"/>
    <property type="match status" value="1"/>
</dbReference>
<protein>
    <submittedName>
        <fullName evidence="8">RNA polymerase sigma factor</fullName>
    </submittedName>
</protein>
<feature type="domain" description="RNA polymerase sigma-70 region 2" evidence="6">
    <location>
        <begin position="5"/>
        <end position="72"/>
    </location>
</feature>
<comment type="caution">
    <text evidence="8">The sequence shown here is derived from an EMBL/GenBank/DDBJ whole genome shotgun (WGS) entry which is preliminary data.</text>
</comment>
<dbReference type="Pfam" id="PF04542">
    <property type="entry name" value="Sigma70_r2"/>
    <property type="match status" value="1"/>
</dbReference>
<dbReference type="GO" id="GO:0016987">
    <property type="term" value="F:sigma factor activity"/>
    <property type="evidence" value="ECO:0007669"/>
    <property type="project" value="UniProtKB-KW"/>
</dbReference>
<dbReference type="InterPro" id="IPR014284">
    <property type="entry name" value="RNA_pol_sigma-70_dom"/>
</dbReference>
<evidence type="ECO:0000256" key="4">
    <source>
        <dbReference type="ARBA" id="ARBA00023125"/>
    </source>
</evidence>
<reference evidence="8 9" key="1">
    <citation type="submission" date="2021-10" db="EMBL/GenBank/DDBJ databases">
        <title>Anaerobic single-cell dispensing facilitates the cultivation of human gut bacteria.</title>
        <authorList>
            <person name="Afrizal A."/>
        </authorList>
    </citation>
    <scope>NUCLEOTIDE SEQUENCE [LARGE SCALE GENOMIC DNA]</scope>
    <source>
        <strain evidence="8 9">CLA-AA-H277</strain>
    </source>
</reference>
<dbReference type="SUPFAM" id="SSF88659">
    <property type="entry name" value="Sigma3 and sigma4 domains of RNA polymerase sigma factors"/>
    <property type="match status" value="1"/>
</dbReference>
<gene>
    <name evidence="8" type="ORF">LKD71_02235</name>
</gene>
<dbReference type="PANTHER" id="PTHR43133:SF8">
    <property type="entry name" value="RNA POLYMERASE SIGMA FACTOR HI_1459-RELATED"/>
    <property type="match status" value="1"/>
</dbReference>
<evidence type="ECO:0000259" key="7">
    <source>
        <dbReference type="Pfam" id="PF08281"/>
    </source>
</evidence>
<dbReference type="PANTHER" id="PTHR43133">
    <property type="entry name" value="RNA POLYMERASE ECF-TYPE SIGMA FACTO"/>
    <property type="match status" value="1"/>
</dbReference>
<dbReference type="InterPro" id="IPR013325">
    <property type="entry name" value="RNA_pol_sigma_r2"/>
</dbReference>
<sequence length="154" mass="18129">MLEELYRDLRDELIRWCTTMTQDRSTAEDLVQEAFWKAINNEAMLQTMTPPQRRAWLYQVVKNLFIDRTRHAAYEAVMEELPETAGDELPSEYDSLLSQDLLRRLPEDERVLFVLRYIEGYNSTELGKLFSLSPGAVRAKLFSARQHLKKELED</sequence>